<evidence type="ECO:0000313" key="2">
    <source>
        <dbReference type="Proteomes" id="UP001208935"/>
    </source>
</evidence>
<dbReference type="SUPFAM" id="SSF159709">
    <property type="entry name" value="PhnH-like"/>
    <property type="match status" value="1"/>
</dbReference>
<dbReference type="InterPro" id="IPR008772">
    <property type="entry name" value="Phosphonate_metab_PhnH"/>
</dbReference>
<dbReference type="Proteomes" id="UP001208935">
    <property type="component" value="Unassembled WGS sequence"/>
</dbReference>
<protein>
    <submittedName>
        <fullName evidence="1">Phosphonate C-P lyase system protein PhnH</fullName>
    </submittedName>
</protein>
<dbReference type="InterPro" id="IPR038058">
    <property type="entry name" value="PhnH-like_sp"/>
</dbReference>
<proteinExistence type="predicted"/>
<reference evidence="2" key="1">
    <citation type="submission" date="2023-07" db="EMBL/GenBank/DDBJ databases">
        <title>Verminephrobacter genomes.</title>
        <authorList>
            <person name="Lund M.B."/>
        </authorList>
    </citation>
    <scope>NUCLEOTIDE SEQUENCE [LARGE SCALE GENOMIC DNA]</scope>
    <source>
        <strain evidence="2">AtM5-05</strain>
    </source>
</reference>
<keyword evidence="2" id="KW-1185">Reference proteome</keyword>
<name>A0ABT3KWN9_9BURK</name>
<organism evidence="1 2">
    <name type="scientific">Verminephrobacter aporrectodeae subsp. tuberculatae</name>
    <dbReference type="NCBI Taxonomy" id="1110392"/>
    <lineage>
        <taxon>Bacteria</taxon>
        <taxon>Pseudomonadati</taxon>
        <taxon>Pseudomonadota</taxon>
        <taxon>Betaproteobacteria</taxon>
        <taxon>Burkholderiales</taxon>
        <taxon>Comamonadaceae</taxon>
        <taxon>Verminephrobacter</taxon>
    </lineage>
</organism>
<gene>
    <name evidence="1" type="primary">phnH</name>
    <name evidence="1" type="ORF">D5039_16850</name>
</gene>
<accession>A0ABT3KWN9</accession>
<dbReference type="PIRSF" id="PIRSF020680">
    <property type="entry name" value="PhnH"/>
    <property type="match status" value="1"/>
</dbReference>
<keyword evidence="1" id="KW-0456">Lyase</keyword>
<dbReference type="GO" id="GO:0016829">
    <property type="term" value="F:lyase activity"/>
    <property type="evidence" value="ECO:0007669"/>
    <property type="project" value="UniProtKB-KW"/>
</dbReference>
<sequence length="206" mass="21157">MIASTLSTLGAGFADPALGSQAVFRAVLQALSHPGRSVAVAHGAQTPAAGHGASAAVLLALLDGDCTLWLSTRLAASDAGPWLRFHTGCTLVTEPGLARFAWVARGDAMPALQSLAQGSDSFPDQSATCVLDVALGGPDAWRLSGPGIRDTTTLRVDGLPDDFLPQWEANHAAFPRGIDLLLGAPAHIAGLPRTARIARAAPTREA</sequence>
<dbReference type="Gene3D" id="3.40.50.11310">
    <property type="entry name" value="Bacterial phosphonate metabolism protein PhnH"/>
    <property type="match status" value="1"/>
</dbReference>
<dbReference type="NCBIfam" id="TIGR03292">
    <property type="entry name" value="PhnH_redo"/>
    <property type="match status" value="1"/>
</dbReference>
<dbReference type="EMBL" id="QZCW01000003">
    <property type="protein sequence ID" value="MCW5322754.1"/>
    <property type="molecule type" value="Genomic_DNA"/>
</dbReference>
<evidence type="ECO:0000313" key="1">
    <source>
        <dbReference type="EMBL" id="MCW5322754.1"/>
    </source>
</evidence>
<dbReference type="Pfam" id="PF05845">
    <property type="entry name" value="PhnH"/>
    <property type="match status" value="1"/>
</dbReference>
<dbReference type="RefSeq" id="WP_265282889.1">
    <property type="nucleotide sequence ID" value="NZ_QZCW01000003.1"/>
</dbReference>
<comment type="caution">
    <text evidence="1">The sequence shown here is derived from an EMBL/GenBank/DDBJ whole genome shotgun (WGS) entry which is preliminary data.</text>
</comment>